<dbReference type="RefSeq" id="WP_008630089.1">
    <property type="nucleotide sequence ID" value="NZ_GL883887.1"/>
</dbReference>
<feature type="transmembrane region" description="Helical" evidence="1">
    <location>
        <begin position="90"/>
        <end position="109"/>
    </location>
</feature>
<proteinExistence type="predicted"/>
<keyword evidence="1" id="KW-0812">Transmembrane</keyword>
<dbReference type="EMBL" id="AFBR01000094">
    <property type="protein sequence ID" value="EGG50311.1"/>
    <property type="molecule type" value="Genomic_DNA"/>
</dbReference>
<dbReference type="OrthoDB" id="1095855at2"/>
<keyword evidence="1" id="KW-1133">Transmembrane helix</keyword>
<sequence length="133" mass="14624">MKLLQLLIIIVLGTSSIWLSAMFGILDWKATSLGLITIVISSLAPTCAERILSLMGSNKKFEVFVNYVIPTVSCVLCFIVIAQINTGNRLCALIISGVAYVCYPFVWWYQNRDNKVLEESTNALGGGLGQFND</sequence>
<evidence type="ECO:0000256" key="1">
    <source>
        <dbReference type="SAM" id="Phobius"/>
    </source>
</evidence>
<dbReference type="Proteomes" id="UP000005546">
    <property type="component" value="Unassembled WGS sequence"/>
</dbReference>
<comment type="caution">
    <text evidence="2">The sequence shown here is derived from an EMBL/GenBank/DDBJ whole genome shotgun (WGS) entry which is preliminary data.</text>
</comment>
<organism evidence="2 3">
    <name type="scientific">Paraprevotella xylaniphila YIT 11841</name>
    <dbReference type="NCBI Taxonomy" id="762982"/>
    <lineage>
        <taxon>Bacteria</taxon>
        <taxon>Pseudomonadati</taxon>
        <taxon>Bacteroidota</taxon>
        <taxon>Bacteroidia</taxon>
        <taxon>Bacteroidales</taxon>
        <taxon>Prevotellaceae</taxon>
        <taxon>Paraprevotella</taxon>
    </lineage>
</organism>
<dbReference type="HOGENOM" id="CLU_1904735_0_0_10"/>
<evidence type="ECO:0000313" key="2">
    <source>
        <dbReference type="EMBL" id="EGG50311.1"/>
    </source>
</evidence>
<feature type="transmembrane region" description="Helical" evidence="1">
    <location>
        <begin position="7"/>
        <end position="26"/>
    </location>
</feature>
<gene>
    <name evidence="2" type="ORF">HMPREF9442_03336</name>
</gene>
<accession>F3QYP2</accession>
<name>F3QYP2_9BACT</name>
<dbReference type="AlphaFoldDB" id="F3QYP2"/>
<protein>
    <submittedName>
        <fullName evidence="2">Conserved domain protein</fullName>
    </submittedName>
</protein>
<feature type="transmembrane region" description="Helical" evidence="1">
    <location>
        <begin position="64"/>
        <end position="84"/>
    </location>
</feature>
<reference evidence="2 3" key="1">
    <citation type="submission" date="2011-02" db="EMBL/GenBank/DDBJ databases">
        <authorList>
            <person name="Weinstock G."/>
            <person name="Sodergren E."/>
            <person name="Clifton S."/>
            <person name="Fulton L."/>
            <person name="Fulton B."/>
            <person name="Courtney L."/>
            <person name="Fronick C."/>
            <person name="Harrison M."/>
            <person name="Strong C."/>
            <person name="Farmer C."/>
            <person name="Delahaunty K."/>
            <person name="Markovic C."/>
            <person name="Hall O."/>
            <person name="Minx P."/>
            <person name="Tomlinson C."/>
            <person name="Mitreva M."/>
            <person name="Hou S."/>
            <person name="Chen J."/>
            <person name="Wollam A."/>
            <person name="Pepin K.H."/>
            <person name="Johnson M."/>
            <person name="Bhonagiri V."/>
            <person name="Zhang X."/>
            <person name="Suruliraj S."/>
            <person name="Warren W."/>
            <person name="Chinwalla A."/>
            <person name="Mardis E.R."/>
            <person name="Wilson R.K."/>
        </authorList>
    </citation>
    <scope>NUCLEOTIDE SEQUENCE [LARGE SCALE GENOMIC DNA]</scope>
    <source>
        <strain evidence="2 3">YIT 11841</strain>
    </source>
</reference>
<keyword evidence="1" id="KW-0472">Membrane</keyword>
<evidence type="ECO:0000313" key="3">
    <source>
        <dbReference type="Proteomes" id="UP000005546"/>
    </source>
</evidence>
<keyword evidence="3" id="KW-1185">Reference proteome</keyword>
<feature type="transmembrane region" description="Helical" evidence="1">
    <location>
        <begin position="32"/>
        <end position="52"/>
    </location>
</feature>
<dbReference type="eggNOG" id="ENOG502ZQVR">
    <property type="taxonomic scope" value="Bacteria"/>
</dbReference>
<dbReference type="STRING" id="762982.HMPREF9442_03336"/>